<proteinExistence type="predicted"/>
<name>A0A8S2ZC38_9BILA</name>
<dbReference type="AlphaFoldDB" id="A0A8S2ZC38"/>
<dbReference type="Proteomes" id="UP000676336">
    <property type="component" value="Unassembled WGS sequence"/>
</dbReference>
<protein>
    <submittedName>
        <fullName evidence="1">Uncharacterized protein</fullName>
    </submittedName>
</protein>
<dbReference type="EMBL" id="CAJOBI010106402">
    <property type="protein sequence ID" value="CAF4612293.1"/>
    <property type="molecule type" value="Genomic_DNA"/>
</dbReference>
<evidence type="ECO:0000313" key="2">
    <source>
        <dbReference type="EMBL" id="CAF4947302.1"/>
    </source>
</evidence>
<sequence>MIAPLVYKQNITIKFLKPPPVPLGPLVIREVRAPQPPPPPPLA</sequence>
<reference evidence="1" key="1">
    <citation type="submission" date="2021-02" db="EMBL/GenBank/DDBJ databases">
        <authorList>
            <person name="Nowell W R."/>
        </authorList>
    </citation>
    <scope>NUCLEOTIDE SEQUENCE</scope>
</reference>
<gene>
    <name evidence="1" type="ORF">SMN809_LOCUS39532</name>
    <name evidence="2" type="ORF">SMN809_LOCUS53934</name>
</gene>
<organism evidence="1 3">
    <name type="scientific">Rotaria magnacalcarata</name>
    <dbReference type="NCBI Taxonomy" id="392030"/>
    <lineage>
        <taxon>Eukaryota</taxon>
        <taxon>Metazoa</taxon>
        <taxon>Spiralia</taxon>
        <taxon>Gnathifera</taxon>
        <taxon>Rotifera</taxon>
        <taxon>Eurotatoria</taxon>
        <taxon>Bdelloidea</taxon>
        <taxon>Philodinida</taxon>
        <taxon>Philodinidae</taxon>
        <taxon>Rotaria</taxon>
    </lineage>
</organism>
<comment type="caution">
    <text evidence="1">The sequence shown here is derived from an EMBL/GenBank/DDBJ whole genome shotgun (WGS) entry which is preliminary data.</text>
</comment>
<feature type="non-terminal residue" evidence="1">
    <location>
        <position position="43"/>
    </location>
</feature>
<accession>A0A8S2ZC38</accession>
<evidence type="ECO:0000313" key="3">
    <source>
        <dbReference type="Proteomes" id="UP000676336"/>
    </source>
</evidence>
<dbReference type="EMBL" id="CAJOBI010186854">
    <property type="protein sequence ID" value="CAF4947302.1"/>
    <property type="molecule type" value="Genomic_DNA"/>
</dbReference>
<evidence type="ECO:0000313" key="1">
    <source>
        <dbReference type="EMBL" id="CAF4612293.1"/>
    </source>
</evidence>